<sequence length="50" mass="5675">MIFRLPAQSLPIILHCHPIHMAHTTWDQPPVSAESLRGFPCSPHTHPDRP</sequence>
<name>A0A0E9SZ77_ANGAN</name>
<proteinExistence type="predicted"/>
<dbReference type="EMBL" id="GBXM01061951">
    <property type="protein sequence ID" value="JAH46626.1"/>
    <property type="molecule type" value="Transcribed_RNA"/>
</dbReference>
<accession>A0A0E9SZ77</accession>
<evidence type="ECO:0000313" key="1">
    <source>
        <dbReference type="EMBL" id="JAH46626.1"/>
    </source>
</evidence>
<reference evidence="1" key="2">
    <citation type="journal article" date="2015" name="Fish Shellfish Immunol.">
        <title>Early steps in the European eel (Anguilla anguilla)-Vibrio vulnificus interaction in the gills: Role of the RtxA13 toxin.</title>
        <authorList>
            <person name="Callol A."/>
            <person name="Pajuelo D."/>
            <person name="Ebbesson L."/>
            <person name="Teles M."/>
            <person name="MacKenzie S."/>
            <person name="Amaro C."/>
        </authorList>
    </citation>
    <scope>NUCLEOTIDE SEQUENCE</scope>
</reference>
<reference evidence="1" key="1">
    <citation type="submission" date="2014-11" db="EMBL/GenBank/DDBJ databases">
        <authorList>
            <person name="Amaro Gonzalez C."/>
        </authorList>
    </citation>
    <scope>NUCLEOTIDE SEQUENCE</scope>
</reference>
<dbReference type="AlphaFoldDB" id="A0A0E9SZ77"/>
<protein>
    <submittedName>
        <fullName evidence="1">Uncharacterized protein</fullName>
    </submittedName>
</protein>
<organism evidence="1">
    <name type="scientific">Anguilla anguilla</name>
    <name type="common">European freshwater eel</name>
    <name type="synonym">Muraena anguilla</name>
    <dbReference type="NCBI Taxonomy" id="7936"/>
    <lineage>
        <taxon>Eukaryota</taxon>
        <taxon>Metazoa</taxon>
        <taxon>Chordata</taxon>
        <taxon>Craniata</taxon>
        <taxon>Vertebrata</taxon>
        <taxon>Euteleostomi</taxon>
        <taxon>Actinopterygii</taxon>
        <taxon>Neopterygii</taxon>
        <taxon>Teleostei</taxon>
        <taxon>Anguilliformes</taxon>
        <taxon>Anguillidae</taxon>
        <taxon>Anguilla</taxon>
    </lineage>
</organism>